<protein>
    <submittedName>
        <fullName evidence="1">Uncharacterized protein</fullName>
    </submittedName>
</protein>
<proteinExistence type="predicted"/>
<evidence type="ECO:0000313" key="1">
    <source>
        <dbReference type="EMBL" id="CAG6755235.1"/>
    </source>
</evidence>
<accession>A0A8D9EKM4</accession>
<organism evidence="1">
    <name type="scientific">Cacopsylla melanoneura</name>
    <dbReference type="NCBI Taxonomy" id="428564"/>
    <lineage>
        <taxon>Eukaryota</taxon>
        <taxon>Metazoa</taxon>
        <taxon>Ecdysozoa</taxon>
        <taxon>Arthropoda</taxon>
        <taxon>Hexapoda</taxon>
        <taxon>Insecta</taxon>
        <taxon>Pterygota</taxon>
        <taxon>Neoptera</taxon>
        <taxon>Paraneoptera</taxon>
        <taxon>Hemiptera</taxon>
        <taxon>Sternorrhyncha</taxon>
        <taxon>Psylloidea</taxon>
        <taxon>Psyllidae</taxon>
        <taxon>Psyllinae</taxon>
        <taxon>Cacopsylla</taxon>
    </lineage>
</organism>
<name>A0A8D9EKM4_9HEMI</name>
<dbReference type="EMBL" id="HBUF01541419">
    <property type="protein sequence ID" value="CAG6755235.1"/>
    <property type="molecule type" value="Transcribed_RNA"/>
</dbReference>
<dbReference type="EMBL" id="HBUF01541418">
    <property type="protein sequence ID" value="CAG6755234.1"/>
    <property type="molecule type" value="Transcribed_RNA"/>
</dbReference>
<sequence>MYDALLRSVILSWAFPQTGVGQTSQLLTLNSVLFNARTTSLTSSSSSCTCSSLPLSLLVPAVPALMAFQRPRKCVAGSLIIPQQMFISTFKSKALEFRSVLLCHCLHYHARVLLYPQQL</sequence>
<reference evidence="1" key="1">
    <citation type="submission" date="2021-05" db="EMBL/GenBank/DDBJ databases">
        <authorList>
            <person name="Alioto T."/>
            <person name="Alioto T."/>
            <person name="Gomez Garrido J."/>
        </authorList>
    </citation>
    <scope>NUCLEOTIDE SEQUENCE</scope>
</reference>
<dbReference type="AlphaFoldDB" id="A0A8D9EKM4"/>